<proteinExistence type="predicted"/>
<gene>
    <name evidence="2" type="ORF">SLOPH_723</name>
</gene>
<feature type="transmembrane region" description="Helical" evidence="1">
    <location>
        <begin position="44"/>
        <end position="64"/>
    </location>
</feature>
<name>S7XUM1_SPRLO</name>
<comment type="caution">
    <text evidence="2">The sequence shown here is derived from an EMBL/GenBank/DDBJ whole genome shotgun (WGS) entry which is preliminary data.</text>
</comment>
<evidence type="ECO:0000313" key="3">
    <source>
        <dbReference type="Proteomes" id="UP000014978"/>
    </source>
</evidence>
<evidence type="ECO:0000313" key="2">
    <source>
        <dbReference type="EMBL" id="EPR79598.1"/>
    </source>
</evidence>
<protein>
    <submittedName>
        <fullName evidence="2">Uncharacterized protein</fullName>
    </submittedName>
</protein>
<keyword evidence="1" id="KW-0812">Transmembrane</keyword>
<feature type="transmembrane region" description="Helical" evidence="1">
    <location>
        <begin position="12"/>
        <end position="32"/>
    </location>
</feature>
<feature type="transmembrane region" description="Helical" evidence="1">
    <location>
        <begin position="71"/>
        <end position="90"/>
    </location>
</feature>
<accession>S7XUM1</accession>
<dbReference type="VEuPathDB" id="MicrosporidiaDB:SLOPH_723"/>
<keyword evidence="1" id="KW-1133">Transmembrane helix</keyword>
<dbReference type="InParanoid" id="S7XUM1"/>
<dbReference type="EMBL" id="ATCN01000186">
    <property type="protein sequence ID" value="EPR79598.1"/>
    <property type="molecule type" value="Genomic_DNA"/>
</dbReference>
<evidence type="ECO:0000256" key="1">
    <source>
        <dbReference type="SAM" id="Phobius"/>
    </source>
</evidence>
<dbReference type="HOGENOM" id="CLU_1180880_0_0_1"/>
<dbReference type="AlphaFoldDB" id="S7XUM1"/>
<dbReference type="Proteomes" id="UP000014978">
    <property type="component" value="Unassembled WGS sequence"/>
</dbReference>
<organism evidence="2 3">
    <name type="scientific">Spraguea lophii (strain 42_110)</name>
    <name type="common">Microsporidian parasite</name>
    <dbReference type="NCBI Taxonomy" id="1358809"/>
    <lineage>
        <taxon>Eukaryota</taxon>
        <taxon>Fungi</taxon>
        <taxon>Fungi incertae sedis</taxon>
        <taxon>Microsporidia</taxon>
        <taxon>Spragueidae</taxon>
        <taxon>Spraguea</taxon>
    </lineage>
</organism>
<reference evidence="3" key="1">
    <citation type="journal article" date="2013" name="PLoS Genet.">
        <title>The genome of Spraguea lophii and the basis of host-microsporidian interactions.</title>
        <authorList>
            <person name="Campbell S.E."/>
            <person name="Williams T.A."/>
            <person name="Yousuf A."/>
            <person name="Soanes D.M."/>
            <person name="Paszkiewicz K.H."/>
            <person name="Williams B.A.P."/>
        </authorList>
    </citation>
    <scope>NUCLEOTIDE SEQUENCE [LARGE SCALE GENOMIC DNA]</scope>
    <source>
        <strain evidence="3">42_110</strain>
    </source>
</reference>
<keyword evidence="1" id="KW-0472">Membrane</keyword>
<sequence>MSENNNNNKLKILGFSIPSFLLLATLVLFLYTYFWEKSCILWSWYYLAIVLVIILGMSVIGLFVKDGKLASIINAILSIVGFGCLFMVFYTRTVSVFVRSPYTATEKKLQYGYILVYLGSEGTFAKGEQEEKFSAKSFDERLKKGIDDNAPIKGKENVQVPLEFTGEGVPKTEKGVEGLLNSITGFRYASYFRSGVVEITGVKGLSSVAKNKKIGIDANEVEKYYEKDDSKKKSE</sequence>
<keyword evidence="3" id="KW-1185">Reference proteome</keyword>